<feature type="compositionally biased region" description="Basic and acidic residues" evidence="1">
    <location>
        <begin position="385"/>
        <end position="397"/>
    </location>
</feature>
<evidence type="ECO:0000256" key="2">
    <source>
        <dbReference type="SAM" id="Phobius"/>
    </source>
</evidence>
<feature type="compositionally biased region" description="Basic and acidic residues" evidence="1">
    <location>
        <begin position="352"/>
        <end position="363"/>
    </location>
</feature>
<organism evidence="3">
    <name type="scientific">Guillardia theta</name>
    <name type="common">Cryptophyte</name>
    <name type="synonym">Cryptomonas phi</name>
    <dbReference type="NCBI Taxonomy" id="55529"/>
    <lineage>
        <taxon>Eukaryota</taxon>
        <taxon>Cryptophyceae</taxon>
        <taxon>Pyrenomonadales</taxon>
        <taxon>Geminigeraceae</taxon>
        <taxon>Guillardia</taxon>
    </lineage>
</organism>
<dbReference type="EMBL" id="HBKN01050597">
    <property type="protein sequence ID" value="CAE2341456.1"/>
    <property type="molecule type" value="Transcribed_RNA"/>
</dbReference>
<sequence>MGLVINAVRGTDCRPRSTGCIFQLNWKCANLDDSENKPIEQQAAVQVNSDGTGMLAVVPQYSFKSFDGVMNVVEATYRISGNKFEGTQVWNWTSNDGEMYCNGADQFVGTPGKSTCDETWDANMDAIPDGPAPEGIWRIRSKTVSAEGDKCKPQQSIGFVTHSAVMIQKAYNEKGQITGKNFEAIVQCSTDEELIDHAIEGNLGEMEEGGNITLVFREAPNRKSENVVEEDPHFRDKQQVKRQDRMYKTTVLVFCPAKGEEKGYFICDGSISWRFRSKDGGGCTGRDIVRGRFGECTSDMKSLNDLEAEIQSDVEGSQEESSSGGAGGWEQEDNQDEYGGRQGGGYGGRGGEGGREEGVIRREEEDDQRAADGPLRQSRLSYGRGAEERLAGEESLPRSRQRKARVDDEETAEGYPIRDYRAPKSSNLAMILVGVPLGTLGAGLIFLFGRRWYLARHDLSPAYSRMRTDDV</sequence>
<evidence type="ECO:0000313" key="3">
    <source>
        <dbReference type="EMBL" id="CAE2341456.1"/>
    </source>
</evidence>
<feature type="compositionally biased region" description="Gly residues" evidence="1">
    <location>
        <begin position="340"/>
        <end position="351"/>
    </location>
</feature>
<feature type="transmembrane region" description="Helical" evidence="2">
    <location>
        <begin position="428"/>
        <end position="448"/>
    </location>
</feature>
<keyword evidence="2" id="KW-1133">Transmembrane helix</keyword>
<keyword evidence="2" id="KW-0812">Transmembrane</keyword>
<gene>
    <name evidence="3" type="ORF">GTHE00462_LOCUS39452</name>
</gene>
<reference evidence="3" key="1">
    <citation type="submission" date="2021-01" db="EMBL/GenBank/DDBJ databases">
        <authorList>
            <person name="Corre E."/>
            <person name="Pelletier E."/>
            <person name="Niang G."/>
            <person name="Scheremetjew M."/>
            <person name="Finn R."/>
            <person name="Kale V."/>
            <person name="Holt S."/>
            <person name="Cochrane G."/>
            <person name="Meng A."/>
            <person name="Brown T."/>
            <person name="Cohen L."/>
        </authorList>
    </citation>
    <scope>NUCLEOTIDE SEQUENCE</scope>
    <source>
        <strain evidence="3">CCMP 2712</strain>
    </source>
</reference>
<name>A0A7S4UL79_GUITH</name>
<protein>
    <submittedName>
        <fullName evidence="3">Uncharacterized protein</fullName>
    </submittedName>
</protein>
<keyword evidence="2" id="KW-0472">Membrane</keyword>
<feature type="region of interest" description="Disordered" evidence="1">
    <location>
        <begin position="311"/>
        <end position="411"/>
    </location>
</feature>
<dbReference type="AlphaFoldDB" id="A0A7S4UL79"/>
<proteinExistence type="predicted"/>
<evidence type="ECO:0000256" key="1">
    <source>
        <dbReference type="SAM" id="MobiDB-lite"/>
    </source>
</evidence>
<accession>A0A7S4UL79</accession>